<dbReference type="PANTHER" id="PTHR37312">
    <property type="entry name" value="MEMBRANE-BOUND ACYLTRANSFERASE YKRP-RELATED"/>
    <property type="match status" value="1"/>
</dbReference>
<evidence type="ECO:0000256" key="1">
    <source>
        <dbReference type="SAM" id="Phobius"/>
    </source>
</evidence>
<accession>A0A6L4X2F4</accession>
<keyword evidence="1" id="KW-1133">Transmembrane helix</keyword>
<evidence type="ECO:0000313" key="4">
    <source>
        <dbReference type="EMBL" id="NEG71804.1"/>
    </source>
</evidence>
<feature type="transmembrane region" description="Helical" evidence="1">
    <location>
        <begin position="87"/>
        <end position="111"/>
    </location>
</feature>
<dbReference type="PANTHER" id="PTHR37312:SF1">
    <property type="entry name" value="MEMBRANE-BOUND ACYLTRANSFERASE YKRP-RELATED"/>
    <property type="match status" value="1"/>
</dbReference>
<feature type="transmembrane region" description="Helical" evidence="1">
    <location>
        <begin position="278"/>
        <end position="298"/>
    </location>
</feature>
<dbReference type="RefSeq" id="WP_152357705.1">
    <property type="nucleotide sequence ID" value="NZ_WBSM01000002.1"/>
</dbReference>
<feature type="domain" description="Acyltransferase 3" evidence="2">
    <location>
        <begin position="13"/>
        <end position="342"/>
    </location>
</feature>
<reference evidence="3 6" key="2">
    <citation type="submission" date="2019-10" db="EMBL/GenBank/DDBJ databases">
        <title>Characterization of the phylogenetic diversity of two novel species belonging to the genus Bifidobacterium: Bifidobacterium cebidarum sp. nov. and Bifidobacterium leontopitheci sp. nov.</title>
        <authorList>
            <person name="Lugli G.A."/>
            <person name="Duranti S."/>
            <person name="Milani C."/>
            <person name="Turroni F."/>
            <person name="Ventura M."/>
        </authorList>
    </citation>
    <scope>NUCLEOTIDE SEQUENCE [LARGE SCALE GENOMIC DNA]</scope>
    <source>
        <strain evidence="3 6">DSM 100688</strain>
    </source>
</reference>
<keyword evidence="1" id="KW-0472">Membrane</keyword>
<dbReference type="EMBL" id="WHZX01000003">
    <property type="protein sequence ID" value="NEG71804.1"/>
    <property type="molecule type" value="Genomic_DNA"/>
</dbReference>
<feature type="transmembrane region" description="Helical" evidence="1">
    <location>
        <begin position="158"/>
        <end position="177"/>
    </location>
</feature>
<keyword evidence="6" id="KW-1185">Reference proteome</keyword>
<keyword evidence="1" id="KW-0812">Transmembrane</keyword>
<feature type="transmembrane region" description="Helical" evidence="1">
    <location>
        <begin position="183"/>
        <end position="205"/>
    </location>
</feature>
<feature type="transmembrane region" description="Helical" evidence="1">
    <location>
        <begin position="217"/>
        <end position="235"/>
    </location>
</feature>
<dbReference type="Proteomes" id="UP000469943">
    <property type="component" value="Unassembled WGS sequence"/>
</dbReference>
<feature type="transmembrane region" description="Helical" evidence="1">
    <location>
        <begin position="247"/>
        <end position="271"/>
    </location>
</feature>
<dbReference type="InterPro" id="IPR002656">
    <property type="entry name" value="Acyl_transf_3_dom"/>
</dbReference>
<protein>
    <submittedName>
        <fullName evidence="3 4">Acyltransferase</fullName>
    </submittedName>
</protein>
<evidence type="ECO:0000313" key="6">
    <source>
        <dbReference type="Proteomes" id="UP000482084"/>
    </source>
</evidence>
<dbReference type="AlphaFoldDB" id="A0A6L4X2F4"/>
<dbReference type="OrthoDB" id="6623990at2"/>
<comment type="caution">
    <text evidence="3">The sequence shown here is derived from an EMBL/GenBank/DDBJ whole genome shotgun (WGS) entry which is preliminary data.</text>
</comment>
<dbReference type="GO" id="GO:0016747">
    <property type="term" value="F:acyltransferase activity, transferring groups other than amino-acyl groups"/>
    <property type="evidence" value="ECO:0007669"/>
    <property type="project" value="InterPro"/>
</dbReference>
<dbReference type="Proteomes" id="UP000482084">
    <property type="component" value="Unassembled WGS sequence"/>
</dbReference>
<feature type="transmembrane region" description="Helical" evidence="1">
    <location>
        <begin position="322"/>
        <end position="342"/>
    </location>
</feature>
<sequence>MEREDSVTAARIRYFDIAKGMAIVCVILGHSILITNVYAPQHVVAQTLYHLCFTFHMPLFFMVSGYFMHPERPFRWGRESRELLATYAITAGCIVVVNSMLALVLRHGAAWTFLGWLRAAFYGAGDAAPNYLWPVPFRIGALWFLLGLFWAHLIVHTVARTSFAPVLIIVVFVVGYFSSRFVWLPWSVQSGMTASAFVYFGTLCRRYHAVDWLCSKAWPWIVAAVIWLVAIWQFFGFSMAMNQYGGGWRSALSVFGAVAGTCCVLGISMLIDRRADRLAVALAAIGKNSLALLCVHLLEDDTAPWIWLLNRLSTVIVDDHMLWLPVFGARIVIDLVLTWVLYRIPRINMLFFPYLAVTRA</sequence>
<evidence type="ECO:0000313" key="5">
    <source>
        <dbReference type="Proteomes" id="UP000469943"/>
    </source>
</evidence>
<keyword evidence="3" id="KW-0012">Acyltransferase</keyword>
<gene>
    <name evidence="3" type="ORF">DSM100688_0603</name>
    <name evidence="4" type="ORF">GFD24_06195</name>
</gene>
<dbReference type="EMBL" id="WBSM01000002">
    <property type="protein sequence ID" value="KAB8288601.1"/>
    <property type="molecule type" value="Genomic_DNA"/>
</dbReference>
<reference evidence="4 5" key="1">
    <citation type="submission" date="2019-10" db="EMBL/GenBank/DDBJ databases">
        <title>Bifidobacterium from non-human primates.</title>
        <authorList>
            <person name="Modesto M."/>
        </authorList>
    </citation>
    <scope>NUCLEOTIDE SEQUENCE [LARGE SCALE GENOMIC DNA]</scope>
    <source>
        <strain evidence="4 5">TREM</strain>
    </source>
</reference>
<dbReference type="InterPro" id="IPR052734">
    <property type="entry name" value="Nod_factor_acetyltransferase"/>
</dbReference>
<dbReference type="Pfam" id="PF01757">
    <property type="entry name" value="Acyl_transf_3"/>
    <property type="match status" value="1"/>
</dbReference>
<proteinExistence type="predicted"/>
<keyword evidence="3" id="KW-0808">Transferase</keyword>
<evidence type="ECO:0000313" key="3">
    <source>
        <dbReference type="EMBL" id="KAB8288601.1"/>
    </source>
</evidence>
<feature type="transmembrane region" description="Helical" evidence="1">
    <location>
        <begin position="47"/>
        <end position="67"/>
    </location>
</feature>
<feature type="transmembrane region" description="Helical" evidence="1">
    <location>
        <begin position="21"/>
        <end position="41"/>
    </location>
</feature>
<feature type="transmembrane region" description="Helical" evidence="1">
    <location>
        <begin position="131"/>
        <end position="151"/>
    </location>
</feature>
<name>A0A6L4X2F4_9BIFI</name>
<organism evidence="3 6">
    <name type="scientific">Bifidobacterium ramosum</name>
    <dbReference type="NCBI Taxonomy" id="1798158"/>
    <lineage>
        <taxon>Bacteria</taxon>
        <taxon>Bacillati</taxon>
        <taxon>Actinomycetota</taxon>
        <taxon>Actinomycetes</taxon>
        <taxon>Bifidobacteriales</taxon>
        <taxon>Bifidobacteriaceae</taxon>
        <taxon>Bifidobacterium</taxon>
    </lineage>
</organism>
<evidence type="ECO:0000259" key="2">
    <source>
        <dbReference type="Pfam" id="PF01757"/>
    </source>
</evidence>